<comment type="caution">
    <text evidence="9">The sequence shown here is derived from an EMBL/GenBank/DDBJ whole genome shotgun (WGS) entry which is preliminary data.</text>
</comment>
<keyword evidence="5 8" id="KW-1133">Transmembrane helix</keyword>
<feature type="transmembrane region" description="Helical" evidence="8">
    <location>
        <begin position="466"/>
        <end position="490"/>
    </location>
</feature>
<feature type="transmembrane region" description="Helical" evidence="8">
    <location>
        <begin position="510"/>
        <end position="531"/>
    </location>
</feature>
<evidence type="ECO:0000256" key="8">
    <source>
        <dbReference type="SAM" id="Phobius"/>
    </source>
</evidence>
<keyword evidence="6 8" id="KW-0472">Membrane</keyword>
<protein>
    <recommendedName>
        <fullName evidence="11">Receptor for retinol uptake STRA6</fullName>
    </recommendedName>
</protein>
<dbReference type="Proteomes" id="UP001159427">
    <property type="component" value="Unassembled WGS sequence"/>
</dbReference>
<dbReference type="PANTHER" id="PTHR21444">
    <property type="entry name" value="COILED-COIL DOMAIN-CONTAINING PROTEIN 180"/>
    <property type="match status" value="1"/>
</dbReference>
<feature type="transmembrane region" description="Helical" evidence="8">
    <location>
        <begin position="225"/>
        <end position="245"/>
    </location>
</feature>
<keyword evidence="7" id="KW-0675">Receptor</keyword>
<keyword evidence="10" id="KW-1185">Reference proteome</keyword>
<keyword evidence="2" id="KW-0813">Transport</keyword>
<proteinExistence type="predicted"/>
<evidence type="ECO:0000256" key="3">
    <source>
        <dbReference type="ARBA" id="ARBA00022475"/>
    </source>
</evidence>
<evidence type="ECO:0000256" key="7">
    <source>
        <dbReference type="ARBA" id="ARBA00023170"/>
    </source>
</evidence>
<dbReference type="InterPro" id="IPR026612">
    <property type="entry name" value="STRA6-like"/>
</dbReference>
<accession>A0ABN8LZ19</accession>
<sequence length="733" mass="84044">MTHIQADAIGRIICETYHLLPEILGQNYSLNDVLAFVRHNGTYLSAISHGTGLKEEDIQNTLDSYLFVTQYLQPTTALPPASNITDSALLCVPPISNGIWTSLAVIPALLILLLLSCLRKRTREVKLFGRKIVRPGLCIPVNMVDSYENRFAFACAFGATTTKCLSILFFGSYEEIFSPEFNAWIQSPAVPSFTGIIWKIIAMLTIGIAYYPLFACMETDYKVTGFTIGFLYSAFWIFIVAYEFIQCPQYTSWVFPGDGLASEFPVLICLAFLLIKYLVLLVKTLYTRYRSIASPKDEENEWMAFYKYKYVLKLLEPVPKEHRTSTSFKEKMRGKIYKWKPEFKYSTRVICTYFISFVGIYEILIFDFVVGGFFYKLRQEIPDNDLVQAKLVRQWLLILSVSIFVSVFITAIYMIALVANMLSWYRGHLLRLQRGEKQFLPTDIFNRNPDSITVATLKYSGFQVAYLCWGATICVLTLSVVGFVVGQQIILPMVDGTFDSFVWTKLKNLWPAILISLAFFAVQLLLAKYVFLIDKNSTLALDNRRLFHVCTFFLFFFNIFLGVFSCLKRIIVGAVLGVMFLGRTQKSVIPRDFELKDPGFNAYVGYLLLEHTHANPVLVTFCQLLIKTMNEEQEEINVLKNHLSGEQGCANNQVSVELRETPLGRNKFRRLRNRWHLLYTLHNNPSLQQHRRAEMFTQKSPFAAFKVMVQKGMVNVSQDILEEDKSENLDCKL</sequence>
<dbReference type="EMBL" id="CALNXI010000172">
    <property type="protein sequence ID" value="CAH3021184.1"/>
    <property type="molecule type" value="Genomic_DNA"/>
</dbReference>
<feature type="transmembrane region" description="Helical" evidence="8">
    <location>
        <begin position="265"/>
        <end position="286"/>
    </location>
</feature>
<reference evidence="9 10" key="1">
    <citation type="submission" date="2022-05" db="EMBL/GenBank/DDBJ databases">
        <authorList>
            <consortium name="Genoscope - CEA"/>
            <person name="William W."/>
        </authorList>
    </citation>
    <scope>NUCLEOTIDE SEQUENCE [LARGE SCALE GENOMIC DNA]</scope>
</reference>
<evidence type="ECO:0000256" key="6">
    <source>
        <dbReference type="ARBA" id="ARBA00023136"/>
    </source>
</evidence>
<feature type="transmembrane region" description="Helical" evidence="8">
    <location>
        <begin position="395"/>
        <end position="425"/>
    </location>
</feature>
<evidence type="ECO:0000256" key="4">
    <source>
        <dbReference type="ARBA" id="ARBA00022692"/>
    </source>
</evidence>
<evidence type="ECO:0000256" key="5">
    <source>
        <dbReference type="ARBA" id="ARBA00022989"/>
    </source>
</evidence>
<name>A0ABN8LZ19_9CNID</name>
<dbReference type="Pfam" id="PF14752">
    <property type="entry name" value="RBP_receptor"/>
    <property type="match status" value="1"/>
</dbReference>
<feature type="transmembrane region" description="Helical" evidence="8">
    <location>
        <begin position="151"/>
        <end position="173"/>
    </location>
</feature>
<evidence type="ECO:0000256" key="1">
    <source>
        <dbReference type="ARBA" id="ARBA00004651"/>
    </source>
</evidence>
<keyword evidence="4 8" id="KW-0812">Transmembrane</keyword>
<evidence type="ECO:0000256" key="2">
    <source>
        <dbReference type="ARBA" id="ARBA00022448"/>
    </source>
</evidence>
<evidence type="ECO:0008006" key="11">
    <source>
        <dbReference type="Google" id="ProtNLM"/>
    </source>
</evidence>
<evidence type="ECO:0000313" key="10">
    <source>
        <dbReference type="Proteomes" id="UP001159427"/>
    </source>
</evidence>
<evidence type="ECO:0000313" key="9">
    <source>
        <dbReference type="EMBL" id="CAH3021184.1"/>
    </source>
</evidence>
<gene>
    <name evidence="9" type="ORF">PEVE_00010271</name>
</gene>
<feature type="transmembrane region" description="Helical" evidence="8">
    <location>
        <begin position="552"/>
        <end position="581"/>
    </location>
</feature>
<organism evidence="9 10">
    <name type="scientific">Porites evermanni</name>
    <dbReference type="NCBI Taxonomy" id="104178"/>
    <lineage>
        <taxon>Eukaryota</taxon>
        <taxon>Metazoa</taxon>
        <taxon>Cnidaria</taxon>
        <taxon>Anthozoa</taxon>
        <taxon>Hexacorallia</taxon>
        <taxon>Scleractinia</taxon>
        <taxon>Fungiina</taxon>
        <taxon>Poritidae</taxon>
        <taxon>Porites</taxon>
    </lineage>
</organism>
<feature type="transmembrane region" description="Helical" evidence="8">
    <location>
        <begin position="193"/>
        <end position="213"/>
    </location>
</feature>
<feature type="transmembrane region" description="Helical" evidence="8">
    <location>
        <begin position="350"/>
        <end position="375"/>
    </location>
</feature>
<comment type="subcellular location">
    <subcellularLocation>
        <location evidence="1">Cell membrane</location>
        <topology evidence="1">Multi-pass membrane protein</topology>
    </subcellularLocation>
</comment>
<feature type="transmembrane region" description="Helical" evidence="8">
    <location>
        <begin position="99"/>
        <end position="118"/>
    </location>
</feature>
<keyword evidence="3" id="KW-1003">Cell membrane</keyword>
<dbReference type="PANTHER" id="PTHR21444:SF15">
    <property type="entry name" value="RECEPTOR FOR RETINOL UPTAKE STRA6"/>
    <property type="match status" value="1"/>
</dbReference>